<sequence length="63" mass="7103">MDAILAWAMNQSLVKDCVDEAKLAGYGLAMLRCYYSEACPDECLRERCLEYAGLVANRRLRVA</sequence>
<protein>
    <submittedName>
        <fullName evidence="1">Uncharacterized protein</fullName>
    </submittedName>
</protein>
<gene>
    <name evidence="1" type="ORF">AMST5_00796</name>
</gene>
<accession>A0AA48LYX9</accession>
<evidence type="ECO:0000313" key="1">
    <source>
        <dbReference type="EMBL" id="CAJ0855040.1"/>
    </source>
</evidence>
<name>A0AA48LYX9_9ZZZZ</name>
<reference evidence="1" key="1">
    <citation type="submission" date="2023-07" db="EMBL/GenBank/DDBJ databases">
        <authorList>
            <person name="Pelsma A.J. K."/>
        </authorList>
    </citation>
    <scope>NUCLEOTIDE SEQUENCE</scope>
</reference>
<dbReference type="EMBL" id="OY288114">
    <property type="protein sequence ID" value="CAJ0855040.1"/>
    <property type="molecule type" value="Genomic_DNA"/>
</dbReference>
<dbReference type="AlphaFoldDB" id="A0AA48LYX9"/>
<proteinExistence type="predicted"/>
<organism evidence="1">
    <name type="scientific">freshwater sediment metagenome</name>
    <dbReference type="NCBI Taxonomy" id="556182"/>
    <lineage>
        <taxon>unclassified sequences</taxon>
        <taxon>metagenomes</taxon>
        <taxon>ecological metagenomes</taxon>
    </lineage>
</organism>